<feature type="domain" description="Anti-sigma-D factor RsdA sigma factor binding region" evidence="2">
    <location>
        <begin position="12"/>
        <end position="51"/>
    </location>
</feature>
<protein>
    <recommendedName>
        <fullName evidence="2">Anti-sigma-D factor RsdA sigma factor binding region domain-containing protein</fullName>
    </recommendedName>
</protein>
<feature type="compositionally biased region" description="Low complexity" evidence="1">
    <location>
        <begin position="84"/>
        <end position="96"/>
    </location>
</feature>
<organism evidence="3 4">
    <name type="scientific">Micromonospora purpureochromogenes</name>
    <dbReference type="NCBI Taxonomy" id="47872"/>
    <lineage>
        <taxon>Bacteria</taxon>
        <taxon>Bacillati</taxon>
        <taxon>Actinomycetota</taxon>
        <taxon>Actinomycetes</taxon>
        <taxon>Micromonosporales</taxon>
        <taxon>Micromonosporaceae</taxon>
        <taxon>Micromonospora</taxon>
    </lineage>
</organism>
<dbReference type="InterPro" id="IPR031928">
    <property type="entry name" value="RsdA_SigD-bd"/>
</dbReference>
<feature type="region of interest" description="Disordered" evidence="1">
    <location>
        <begin position="208"/>
        <end position="377"/>
    </location>
</feature>
<feature type="compositionally biased region" description="Pro residues" evidence="1">
    <location>
        <begin position="1"/>
        <end position="10"/>
    </location>
</feature>
<keyword evidence="4" id="KW-1185">Reference proteome</keyword>
<gene>
    <name evidence="3" type="ORF">HDA35_005052</name>
</gene>
<feature type="compositionally biased region" description="Low complexity" evidence="1">
    <location>
        <begin position="208"/>
        <end position="224"/>
    </location>
</feature>
<accession>A0ABX2RSM8</accession>
<dbReference type="RefSeq" id="WP_179804943.1">
    <property type="nucleotide sequence ID" value="NZ_JACCCQ010000001.1"/>
</dbReference>
<feature type="compositionally biased region" description="Pro residues" evidence="1">
    <location>
        <begin position="295"/>
        <end position="308"/>
    </location>
</feature>
<evidence type="ECO:0000313" key="3">
    <source>
        <dbReference type="EMBL" id="NYF59221.1"/>
    </source>
</evidence>
<feature type="region of interest" description="Disordered" evidence="1">
    <location>
        <begin position="1"/>
        <end position="100"/>
    </location>
</feature>
<dbReference type="Proteomes" id="UP000631553">
    <property type="component" value="Unassembled WGS sequence"/>
</dbReference>
<evidence type="ECO:0000256" key="1">
    <source>
        <dbReference type="SAM" id="MobiDB-lite"/>
    </source>
</evidence>
<dbReference type="PRINTS" id="PR01217">
    <property type="entry name" value="PRICHEXTENSN"/>
</dbReference>
<dbReference type="Gene3D" id="6.10.250.1300">
    <property type="match status" value="1"/>
</dbReference>
<feature type="compositionally biased region" description="Low complexity" evidence="1">
    <location>
        <begin position="273"/>
        <end position="294"/>
    </location>
</feature>
<evidence type="ECO:0000313" key="4">
    <source>
        <dbReference type="Proteomes" id="UP000631553"/>
    </source>
</evidence>
<comment type="caution">
    <text evidence="3">The sequence shown here is derived from an EMBL/GenBank/DDBJ whole genome shotgun (WGS) entry which is preliminary data.</text>
</comment>
<name>A0ABX2RSM8_9ACTN</name>
<reference evidence="3 4" key="1">
    <citation type="submission" date="2020-07" db="EMBL/GenBank/DDBJ databases">
        <title>Sequencing the genomes of 1000 actinobacteria strains.</title>
        <authorList>
            <person name="Klenk H.-P."/>
        </authorList>
    </citation>
    <scope>NUCLEOTIDE SEQUENCE [LARGE SCALE GENOMIC DNA]</scope>
    <source>
        <strain evidence="3 4">DSM 43814</strain>
    </source>
</reference>
<proteinExistence type="predicted"/>
<sequence length="377" mass="38447">MTAEVPPPTDPVLRDDRLFDALNRGEPPPPDHPADDPVTGLLADWRTELVARSEQVESRMERKQSGQGTGSPAAPPSPARRLRPAGTAGPTAPARPGGRRRTALAGAALSLLTVVGGLWLGAARAEPGGLFWPVTELVYADRAESLVTEREIGRILDEARQDLADRRYADARHHLERAAVLLGSLGDDETIVRLRDDIDELRRLLPSPAATAPATPGADIGTATVPVPSDPDGTATVPVPPGTDPATSSVPVPPPDDPAASHTPARPTPTAPAPAGRPKKPAGGAPAGRPHTPTGGPPPQVPPAPAPTGLPSGGKPHPDGPVTRPRRPVGAPSALPSATTPLPGGPERAPASPLQAGPERAPASPSEPGRAGQPSGA</sequence>
<dbReference type="EMBL" id="JACCCQ010000001">
    <property type="protein sequence ID" value="NYF59221.1"/>
    <property type="molecule type" value="Genomic_DNA"/>
</dbReference>
<dbReference type="Pfam" id="PF16751">
    <property type="entry name" value="RsdA_SigD_bd"/>
    <property type="match status" value="1"/>
</dbReference>
<feature type="compositionally biased region" description="Basic and acidic residues" evidence="1">
    <location>
        <begin position="45"/>
        <end position="64"/>
    </location>
</feature>
<evidence type="ECO:0000259" key="2">
    <source>
        <dbReference type="Pfam" id="PF16751"/>
    </source>
</evidence>